<accession>A0A1E7WLV5</accession>
<dbReference type="GO" id="GO:0043171">
    <property type="term" value="P:peptide catabolic process"/>
    <property type="evidence" value="ECO:0007669"/>
    <property type="project" value="TreeGrafter"/>
</dbReference>
<dbReference type="InterPro" id="IPR024571">
    <property type="entry name" value="ERAP1-like_C_dom"/>
</dbReference>
<dbReference type="PATRIC" id="fig|762836.4.peg.2550"/>
<dbReference type="EC" id="3.4.11.2" evidence="4"/>
<dbReference type="GO" id="GO:0016285">
    <property type="term" value="F:alanyl aminopeptidase activity"/>
    <property type="evidence" value="ECO:0007669"/>
    <property type="project" value="UniProtKB-EC"/>
</dbReference>
<dbReference type="AlphaFoldDB" id="A0A1E7WLV5"/>
<dbReference type="NCBIfam" id="TIGR02412">
    <property type="entry name" value="pepN_strep_liv"/>
    <property type="match status" value="1"/>
</dbReference>
<evidence type="ECO:0000259" key="14">
    <source>
        <dbReference type="Pfam" id="PF11838"/>
    </source>
</evidence>
<dbReference type="OrthoDB" id="100605at2"/>
<dbReference type="Pfam" id="PF17900">
    <property type="entry name" value="Peptidase_M1_N"/>
    <property type="match status" value="1"/>
</dbReference>
<dbReference type="RefSeq" id="WP_070248462.1">
    <property type="nucleotide sequence ID" value="NZ_LROM01000085.1"/>
</dbReference>
<evidence type="ECO:0000259" key="13">
    <source>
        <dbReference type="Pfam" id="PF01433"/>
    </source>
</evidence>
<dbReference type="GO" id="GO:0005737">
    <property type="term" value="C:cytoplasm"/>
    <property type="evidence" value="ECO:0007669"/>
    <property type="project" value="TreeGrafter"/>
</dbReference>
<dbReference type="Pfam" id="PF11838">
    <property type="entry name" value="ERAP1_C"/>
    <property type="match status" value="1"/>
</dbReference>
<feature type="signal peptide" evidence="12">
    <location>
        <begin position="1"/>
        <end position="22"/>
    </location>
</feature>
<feature type="domain" description="Peptidase M1 membrane alanine aminopeptidase" evidence="13">
    <location>
        <begin position="258"/>
        <end position="469"/>
    </location>
</feature>
<proteinExistence type="inferred from homology"/>
<dbReference type="FunFam" id="1.10.390.10:FF:000006">
    <property type="entry name" value="Puromycin-sensitive aminopeptidase"/>
    <property type="match status" value="1"/>
</dbReference>
<evidence type="ECO:0000256" key="5">
    <source>
        <dbReference type="ARBA" id="ARBA00015611"/>
    </source>
</evidence>
<dbReference type="InterPro" id="IPR027268">
    <property type="entry name" value="Peptidase_M4/M1_CTD_sf"/>
</dbReference>
<dbReference type="GO" id="GO:0070006">
    <property type="term" value="F:metalloaminopeptidase activity"/>
    <property type="evidence" value="ECO:0007669"/>
    <property type="project" value="TreeGrafter"/>
</dbReference>
<dbReference type="GO" id="GO:0042277">
    <property type="term" value="F:peptide binding"/>
    <property type="evidence" value="ECO:0007669"/>
    <property type="project" value="TreeGrafter"/>
</dbReference>
<dbReference type="Gene3D" id="1.10.390.10">
    <property type="entry name" value="Neutral Protease Domain 2"/>
    <property type="match status" value="1"/>
</dbReference>
<dbReference type="CDD" id="cd09602">
    <property type="entry name" value="M1_APN"/>
    <property type="match status" value="1"/>
</dbReference>
<sequence length="878" mass="96254">MKKHLIAAALVLAFGAAHPAFAATPAPRAENAFLSQQDAMARSARVANVDYTLKFTLTGKETFSGTTTLDFDLKDTDQPLTIDLDKAKIASLTVNGKTVAPQYNQWFITVAAQDLKVGRNSVTIAYERLHSTNGEGLHRMVDPVDGRVYTYSHFEPAAAHQMFALFDQPDLKGTYQVTVTTPADWVAVSTMRESGVKDVAGAKEWTFPRTKKLSPYNFSMHAGPYKVWEDNSGPYPMRLFARQSVAAQVSPKDWFTYTAQGLKFFDEYFGVPYQFAKYDQLLVPDFLYGAMENAGAITFAEGSFLHKETMTAAQRQSLASVIMHEMAHQWFGDLVTMKWWNGLWLNESFASFMGTLGTAEATEFKNAWQSFYSTGKQAAYVMDERVTTHPIETPVPSTANAFDNIDAITYSKGASTLMQLRHLLGAEVFRKGVHNYLVKYSYQNAELKDFIGSLGEAANRDLTGWTKEWLYEPGVNTIQASLSCAGGKVNSFKLLQTAPSKDMPTLREQRVQVALFRQGKDGMALSQNVAVTYKGAETAVPELVGAACPDLVYPNYQDWGFAKVALDRKSFATAQASLGKVDDPLLRAMLWQSLWDSVRDGKLPLNAFLKTVLANAPAEKDYTLLGDIVGKIGQSKYYLDKMGPSAARYRNKVGVQLEDMAFKATEAASGDSNFQRRWFATYVNLASSPAALKRLADILDGKLVVPGLNVSQDARWDIVGRLNRYNYRGSTALLDAEQARDKSDSGQAAALAATVSRPDAKVKAEWLATIGDLQTKLPFSRIRTAMFGLYPAEQGALAEQSAGARLDSLAQVDQAAGPVYMRAYAAALIPSACTPASVARLQAAVAAQTALSAGTSRALLVTHQEDQRCVAIKKALTE</sequence>
<evidence type="ECO:0000256" key="2">
    <source>
        <dbReference type="ARBA" id="ARBA00001947"/>
    </source>
</evidence>
<evidence type="ECO:0000256" key="9">
    <source>
        <dbReference type="ARBA" id="ARBA00022801"/>
    </source>
</evidence>
<gene>
    <name evidence="16" type="primary">pepN_4</name>
    <name evidence="16" type="ORF">DUPY_24720</name>
</gene>
<name>A0A1E7WLV5_9BURK</name>
<dbReference type="InterPro" id="IPR001930">
    <property type="entry name" value="Peptidase_M1"/>
</dbReference>
<comment type="cofactor">
    <cofactor evidence="2">
        <name>Zn(2+)</name>
        <dbReference type="ChEBI" id="CHEBI:29105"/>
    </cofactor>
</comment>
<dbReference type="SUPFAM" id="SSF63737">
    <property type="entry name" value="Leukotriene A4 hydrolase N-terminal domain"/>
    <property type="match status" value="1"/>
</dbReference>
<evidence type="ECO:0000256" key="12">
    <source>
        <dbReference type="SAM" id="SignalP"/>
    </source>
</evidence>
<dbReference type="Gene3D" id="2.60.40.1730">
    <property type="entry name" value="tricorn interacting facor f3 domain"/>
    <property type="match status" value="1"/>
</dbReference>
<dbReference type="InterPro" id="IPR042097">
    <property type="entry name" value="Aminopeptidase_N-like_N_sf"/>
</dbReference>
<dbReference type="InterPro" id="IPR050344">
    <property type="entry name" value="Peptidase_M1_aminopeptidases"/>
</dbReference>
<dbReference type="FunFam" id="2.60.40.1730:FF:000010">
    <property type="entry name" value="Putative aminopeptidase N"/>
    <property type="match status" value="1"/>
</dbReference>
<dbReference type="PANTHER" id="PTHR11533">
    <property type="entry name" value="PROTEASE M1 ZINC METALLOPROTEASE"/>
    <property type="match status" value="1"/>
</dbReference>
<keyword evidence="7" id="KW-0645">Protease</keyword>
<keyword evidence="6 16" id="KW-0031">Aminopeptidase</keyword>
<dbReference type="SUPFAM" id="SSF55486">
    <property type="entry name" value="Metalloproteases ('zincins'), catalytic domain"/>
    <property type="match status" value="1"/>
</dbReference>
<organism evidence="16 17">
    <name type="scientific">Duganella phyllosphaerae</name>
    <dbReference type="NCBI Taxonomy" id="762836"/>
    <lineage>
        <taxon>Bacteria</taxon>
        <taxon>Pseudomonadati</taxon>
        <taxon>Pseudomonadota</taxon>
        <taxon>Betaproteobacteria</taxon>
        <taxon>Burkholderiales</taxon>
        <taxon>Oxalobacteraceae</taxon>
        <taxon>Telluria group</taxon>
        <taxon>Duganella</taxon>
    </lineage>
</organism>
<dbReference type="PANTHER" id="PTHR11533:SF174">
    <property type="entry name" value="PUROMYCIN-SENSITIVE AMINOPEPTIDASE-RELATED"/>
    <property type="match status" value="1"/>
</dbReference>
<dbReference type="Pfam" id="PF01433">
    <property type="entry name" value="Peptidase_M1"/>
    <property type="match status" value="1"/>
</dbReference>
<evidence type="ECO:0000313" key="16">
    <source>
        <dbReference type="EMBL" id="OFA00007.1"/>
    </source>
</evidence>
<feature type="domain" description="ERAP1-like C-terminal" evidence="14">
    <location>
        <begin position="551"/>
        <end position="859"/>
    </location>
</feature>
<feature type="domain" description="Aminopeptidase N-like N-terminal" evidence="15">
    <location>
        <begin position="51"/>
        <end position="216"/>
    </location>
</feature>
<keyword evidence="9 16" id="KW-0378">Hydrolase</keyword>
<evidence type="ECO:0000256" key="8">
    <source>
        <dbReference type="ARBA" id="ARBA00022723"/>
    </source>
</evidence>
<comment type="catalytic activity">
    <reaction evidence="1">
        <text>Release of an N-terminal amino acid, Xaa-|-Yaa- from a peptide, amide or arylamide. Xaa is preferably Ala, but may be most amino acids including Pro (slow action). When a terminal hydrophobic residue is followed by a prolyl residue, the two may be released as an intact Xaa-Pro dipeptide.</text>
        <dbReference type="EC" id="3.4.11.2"/>
    </reaction>
</comment>
<feature type="chain" id="PRO_5009207263" description="Aminopeptidase N" evidence="12">
    <location>
        <begin position="23"/>
        <end position="878"/>
    </location>
</feature>
<dbReference type="GO" id="GO:0005615">
    <property type="term" value="C:extracellular space"/>
    <property type="evidence" value="ECO:0007669"/>
    <property type="project" value="TreeGrafter"/>
</dbReference>
<keyword evidence="11" id="KW-0482">Metalloprotease</keyword>
<keyword evidence="10" id="KW-0862">Zinc</keyword>
<dbReference type="InterPro" id="IPR045357">
    <property type="entry name" value="Aminopeptidase_N-like_N"/>
</dbReference>
<comment type="caution">
    <text evidence="16">The sequence shown here is derived from an EMBL/GenBank/DDBJ whole genome shotgun (WGS) entry which is preliminary data.</text>
</comment>
<dbReference type="InterPro" id="IPR012778">
    <property type="entry name" value="Pept_M1_aminopeptidase"/>
</dbReference>
<evidence type="ECO:0000256" key="1">
    <source>
        <dbReference type="ARBA" id="ARBA00000098"/>
    </source>
</evidence>
<evidence type="ECO:0000256" key="4">
    <source>
        <dbReference type="ARBA" id="ARBA00012564"/>
    </source>
</evidence>
<protein>
    <recommendedName>
        <fullName evidence="5">Aminopeptidase N</fullName>
        <ecNumber evidence="4">3.4.11.2</ecNumber>
    </recommendedName>
</protein>
<dbReference type="InterPro" id="IPR014782">
    <property type="entry name" value="Peptidase_M1_dom"/>
</dbReference>
<evidence type="ECO:0000256" key="7">
    <source>
        <dbReference type="ARBA" id="ARBA00022670"/>
    </source>
</evidence>
<evidence type="ECO:0000256" key="6">
    <source>
        <dbReference type="ARBA" id="ARBA00022438"/>
    </source>
</evidence>
<evidence type="ECO:0000256" key="11">
    <source>
        <dbReference type="ARBA" id="ARBA00023049"/>
    </source>
</evidence>
<evidence type="ECO:0000259" key="15">
    <source>
        <dbReference type="Pfam" id="PF17900"/>
    </source>
</evidence>
<dbReference type="GO" id="GO:0008270">
    <property type="term" value="F:zinc ion binding"/>
    <property type="evidence" value="ECO:0007669"/>
    <property type="project" value="InterPro"/>
</dbReference>
<dbReference type="GO" id="GO:0016020">
    <property type="term" value="C:membrane"/>
    <property type="evidence" value="ECO:0007669"/>
    <property type="project" value="TreeGrafter"/>
</dbReference>
<dbReference type="Proteomes" id="UP000175989">
    <property type="component" value="Unassembled WGS sequence"/>
</dbReference>
<reference evidence="17" key="1">
    <citation type="journal article" date="2016" name="Front. Microbiol.">
        <title>Molecular Keys to the Janthinobacterium and Duganella spp. Interaction with the Plant Pathogen Fusarium graminearum.</title>
        <authorList>
            <person name="Haack F.S."/>
            <person name="Poehlein A."/>
            <person name="Kroger C."/>
            <person name="Voigt C.A."/>
            <person name="Piepenbring M."/>
            <person name="Bode H.B."/>
            <person name="Daniel R."/>
            <person name="Schafer W."/>
            <person name="Streit W.R."/>
        </authorList>
    </citation>
    <scope>NUCLEOTIDE SEQUENCE [LARGE SCALE GENOMIC DNA]</scope>
    <source>
        <strain evidence="17">T54</strain>
    </source>
</reference>
<keyword evidence="12" id="KW-0732">Signal</keyword>
<dbReference type="EMBL" id="LROM01000085">
    <property type="protein sequence ID" value="OFA00007.1"/>
    <property type="molecule type" value="Genomic_DNA"/>
</dbReference>
<keyword evidence="17" id="KW-1185">Reference proteome</keyword>
<evidence type="ECO:0000256" key="10">
    <source>
        <dbReference type="ARBA" id="ARBA00022833"/>
    </source>
</evidence>
<comment type="similarity">
    <text evidence="3">Belongs to the peptidase M1 family.</text>
</comment>
<evidence type="ECO:0000256" key="3">
    <source>
        <dbReference type="ARBA" id="ARBA00010136"/>
    </source>
</evidence>
<dbReference type="PRINTS" id="PR00756">
    <property type="entry name" value="ALADIPTASE"/>
</dbReference>
<keyword evidence="8" id="KW-0479">Metal-binding</keyword>
<evidence type="ECO:0000313" key="17">
    <source>
        <dbReference type="Proteomes" id="UP000175989"/>
    </source>
</evidence>
<dbReference type="GO" id="GO:0006508">
    <property type="term" value="P:proteolysis"/>
    <property type="evidence" value="ECO:0007669"/>
    <property type="project" value="UniProtKB-KW"/>
</dbReference>